<feature type="compositionally biased region" description="Basic and acidic residues" evidence="1">
    <location>
        <begin position="28"/>
        <end position="54"/>
    </location>
</feature>
<evidence type="ECO:0000256" key="2">
    <source>
        <dbReference type="SAM" id="Phobius"/>
    </source>
</evidence>
<keyword evidence="2" id="KW-0812">Transmembrane</keyword>
<comment type="caution">
    <text evidence="3">The sequence shown here is derived from an EMBL/GenBank/DDBJ whole genome shotgun (WGS) entry which is preliminary data.</text>
</comment>
<keyword evidence="2" id="KW-0472">Membrane</keyword>
<gene>
    <name evidence="3" type="ORF">G5C51_23855</name>
</gene>
<sequence length="107" mass="12291">MEDQRRSGEGEGLPDDIWEKFEKDSWGRIDESAPKEPSARARMVEERFRQEEAARAAAPRRKRRRVRRPRPNLSEGRLRTVLISVAVIGGMIAVSALAAWLQYGRVF</sequence>
<protein>
    <submittedName>
        <fullName evidence="3">Uncharacterized protein</fullName>
    </submittedName>
</protein>
<dbReference type="RefSeq" id="WP_165240231.1">
    <property type="nucleotide sequence ID" value="NZ_JAAKZV010000117.1"/>
</dbReference>
<dbReference type="Proteomes" id="UP000481583">
    <property type="component" value="Unassembled WGS sequence"/>
</dbReference>
<dbReference type="EMBL" id="JAAKZV010000117">
    <property type="protein sequence ID" value="NGN66928.1"/>
    <property type="molecule type" value="Genomic_DNA"/>
</dbReference>
<feature type="compositionally biased region" description="Basic residues" evidence="1">
    <location>
        <begin position="58"/>
        <end position="70"/>
    </location>
</feature>
<feature type="region of interest" description="Disordered" evidence="1">
    <location>
        <begin position="28"/>
        <end position="71"/>
    </location>
</feature>
<dbReference type="AlphaFoldDB" id="A0A6G4U6B3"/>
<feature type="transmembrane region" description="Helical" evidence="2">
    <location>
        <begin position="78"/>
        <end position="101"/>
    </location>
</feature>
<name>A0A6G4U6B3_9ACTN</name>
<evidence type="ECO:0000313" key="3">
    <source>
        <dbReference type="EMBL" id="NGN66928.1"/>
    </source>
</evidence>
<accession>A0A6G4U6B3</accession>
<reference evidence="3 4" key="1">
    <citation type="submission" date="2020-02" db="EMBL/GenBank/DDBJ databases">
        <title>Whole-genome analyses of novel actinobacteria.</title>
        <authorList>
            <person name="Sahin N."/>
        </authorList>
    </citation>
    <scope>NUCLEOTIDE SEQUENCE [LARGE SCALE GENOMIC DNA]</scope>
    <source>
        <strain evidence="3 4">A7024</strain>
    </source>
</reference>
<evidence type="ECO:0000313" key="4">
    <source>
        <dbReference type="Proteomes" id="UP000481583"/>
    </source>
</evidence>
<proteinExistence type="predicted"/>
<evidence type="ECO:0000256" key="1">
    <source>
        <dbReference type="SAM" id="MobiDB-lite"/>
    </source>
</evidence>
<keyword evidence="2" id="KW-1133">Transmembrane helix</keyword>
<organism evidence="3 4">
    <name type="scientific">Streptomyces coryli</name>
    <dbReference type="NCBI Taxonomy" id="1128680"/>
    <lineage>
        <taxon>Bacteria</taxon>
        <taxon>Bacillati</taxon>
        <taxon>Actinomycetota</taxon>
        <taxon>Actinomycetes</taxon>
        <taxon>Kitasatosporales</taxon>
        <taxon>Streptomycetaceae</taxon>
        <taxon>Streptomyces</taxon>
    </lineage>
</organism>
<keyword evidence="4" id="KW-1185">Reference proteome</keyword>